<sequence>MTSLASYPAEIAAALQQRWTAMELPTDALPAPDAVAQLVDTMYQASLLREEGSGVRCRIIVAPPDEFAAELSSGASQLHVLRFTERRDFTPHQLRKLAAAAGYYRALLAVDQNADGQLSIWGMVITGTDWINRVEGERVRELWLPTRPVIHCVGPGHLIVAAGYSRILESSGGKLLTDGFDPFRSSWLSHQFRQVRTSLIEELSALETDSTKTRMCDTFVKDIAQSVVRRVLHLVRTRGHGGMLVFLPNGLDNNPLVDRWFRFRVRFEGDDSTLRFRRLILNLMQQGRQAGEARGLEQVTWDDYLQMRHAELAQLDAALLEFGHFLADLMSADGSLVVDRSFRLVGFGAEILGDSHVTTIHRAFDLEAINAVPEPADSSGTRHRSAYRLVSGLREAIAVVVSQDGDVRFVAHHKDKLTYWPYLP</sequence>
<feature type="domain" description="Probable sensor" evidence="1">
    <location>
        <begin position="26"/>
        <end position="124"/>
    </location>
</feature>
<accession>A0A517LY25</accession>
<dbReference type="Pfam" id="PF21751">
    <property type="entry name" value="DACNV"/>
    <property type="match status" value="1"/>
</dbReference>
<name>A0A517LY25_9BACT</name>
<organism evidence="2 3">
    <name type="scientific">Rosistilla ulvae</name>
    <dbReference type="NCBI Taxonomy" id="1930277"/>
    <lineage>
        <taxon>Bacteria</taxon>
        <taxon>Pseudomonadati</taxon>
        <taxon>Planctomycetota</taxon>
        <taxon>Planctomycetia</taxon>
        <taxon>Pirellulales</taxon>
        <taxon>Pirellulaceae</taxon>
        <taxon>Rosistilla</taxon>
    </lineage>
</organism>
<dbReference type="AlphaFoldDB" id="A0A517LY25"/>
<reference evidence="2 3" key="1">
    <citation type="submission" date="2019-02" db="EMBL/GenBank/DDBJ databases">
        <title>Deep-cultivation of Planctomycetes and their phenomic and genomic characterization uncovers novel biology.</title>
        <authorList>
            <person name="Wiegand S."/>
            <person name="Jogler M."/>
            <person name="Boedeker C."/>
            <person name="Pinto D."/>
            <person name="Vollmers J."/>
            <person name="Rivas-Marin E."/>
            <person name="Kohn T."/>
            <person name="Peeters S.H."/>
            <person name="Heuer A."/>
            <person name="Rast P."/>
            <person name="Oberbeckmann S."/>
            <person name="Bunk B."/>
            <person name="Jeske O."/>
            <person name="Meyerdierks A."/>
            <person name="Storesund J.E."/>
            <person name="Kallscheuer N."/>
            <person name="Luecker S."/>
            <person name="Lage O.M."/>
            <person name="Pohl T."/>
            <person name="Merkel B.J."/>
            <person name="Hornburger P."/>
            <person name="Mueller R.-W."/>
            <person name="Bruemmer F."/>
            <person name="Labrenz M."/>
            <person name="Spormann A.M."/>
            <person name="Op den Camp H."/>
            <person name="Overmann J."/>
            <person name="Amann R."/>
            <person name="Jetten M.S.M."/>
            <person name="Mascher T."/>
            <person name="Medema M.H."/>
            <person name="Devos D.P."/>
            <person name="Kaster A.-K."/>
            <person name="Ovreas L."/>
            <person name="Rohde M."/>
            <person name="Galperin M.Y."/>
            <person name="Jogler C."/>
        </authorList>
    </citation>
    <scope>NUCLEOTIDE SEQUENCE [LARGE SCALE GENOMIC DNA]</scope>
    <source>
        <strain evidence="2 3">EC9</strain>
    </source>
</reference>
<protein>
    <recommendedName>
        <fullName evidence="1">Probable sensor domain-containing protein</fullName>
    </recommendedName>
</protein>
<dbReference type="InterPro" id="IPR048551">
    <property type="entry name" value="DACNV"/>
</dbReference>
<dbReference type="EMBL" id="CP036261">
    <property type="protein sequence ID" value="QDS87525.1"/>
    <property type="molecule type" value="Genomic_DNA"/>
</dbReference>
<evidence type="ECO:0000313" key="3">
    <source>
        <dbReference type="Proteomes" id="UP000319557"/>
    </source>
</evidence>
<dbReference type="Proteomes" id="UP000319557">
    <property type="component" value="Chromosome"/>
</dbReference>
<proteinExistence type="predicted"/>
<dbReference type="KEGG" id="ruv:EC9_17040"/>
<dbReference type="SUPFAM" id="SSF143597">
    <property type="entry name" value="YojJ-like"/>
    <property type="match status" value="1"/>
</dbReference>
<dbReference type="OrthoDB" id="177520at2"/>
<evidence type="ECO:0000313" key="2">
    <source>
        <dbReference type="EMBL" id="QDS87525.1"/>
    </source>
</evidence>
<evidence type="ECO:0000259" key="1">
    <source>
        <dbReference type="Pfam" id="PF21751"/>
    </source>
</evidence>
<gene>
    <name evidence="2" type="ORF">EC9_17040</name>
</gene>
<dbReference type="InterPro" id="IPR036888">
    <property type="entry name" value="DNA_integrity_DisA_N_sf"/>
</dbReference>
<keyword evidence="3" id="KW-1185">Reference proteome</keyword>
<dbReference type="RefSeq" id="WP_145343939.1">
    <property type="nucleotide sequence ID" value="NZ_CP036261.1"/>
</dbReference>